<organism evidence="1 2">
    <name type="scientific">Rhizobium subbaraonis</name>
    <dbReference type="NCBI Taxonomy" id="908946"/>
    <lineage>
        <taxon>Bacteria</taxon>
        <taxon>Pseudomonadati</taxon>
        <taxon>Pseudomonadota</taxon>
        <taxon>Alphaproteobacteria</taxon>
        <taxon>Hyphomicrobiales</taxon>
        <taxon>Rhizobiaceae</taxon>
        <taxon>Rhizobium/Agrobacterium group</taxon>
        <taxon>Rhizobium</taxon>
    </lineage>
</organism>
<dbReference type="RefSeq" id="WP_097140628.1">
    <property type="nucleotide sequence ID" value="NZ_OBQD01000009.1"/>
</dbReference>
<keyword evidence="1" id="KW-0808">Transferase</keyword>
<dbReference type="OrthoDB" id="179763at2"/>
<dbReference type="Proteomes" id="UP000219167">
    <property type="component" value="Unassembled WGS sequence"/>
</dbReference>
<keyword evidence="1" id="KW-0418">Kinase</keyword>
<sequence>MDVAALEMIRSLPLWEGRPEVSVLKGGITNRNYKVSDSRRTCVVRLGDDIPVHQISRQNEVAASRAAHAAGISPAVIHHQPGVLVLDHIDGKTLSPEDIRSPAYLERVVALVRASHRETGRHYRGGAMIFWAFHVIEDYAATLAAAGSRHASKLQDLLRISRWLEAQAGPHDIVFGHNDLLAANFLDDGNRLWLIDWDYAGYNTPLFDLGGLASNNELDEAQERWLLEFYFERPLDAGLWRRYQAMKCASLLRETLWSMVSELHSTIDFDYAGYTADNLDRFQRAHAQFRHSEE</sequence>
<dbReference type="SUPFAM" id="SSF56112">
    <property type="entry name" value="Protein kinase-like (PK-like)"/>
    <property type="match status" value="1"/>
</dbReference>
<evidence type="ECO:0000313" key="1">
    <source>
        <dbReference type="EMBL" id="SOC41664.1"/>
    </source>
</evidence>
<dbReference type="GO" id="GO:0006646">
    <property type="term" value="P:phosphatidylethanolamine biosynthetic process"/>
    <property type="evidence" value="ECO:0007669"/>
    <property type="project" value="TreeGrafter"/>
</dbReference>
<dbReference type="EMBL" id="OBQD01000009">
    <property type="protein sequence ID" value="SOC41664.1"/>
    <property type="molecule type" value="Genomic_DNA"/>
</dbReference>
<protein>
    <submittedName>
        <fullName evidence="1">Thiamin kinase-like enzyme</fullName>
    </submittedName>
</protein>
<proteinExistence type="predicted"/>
<dbReference type="Gene3D" id="3.90.1200.10">
    <property type="match status" value="1"/>
</dbReference>
<dbReference type="InterPro" id="IPR011009">
    <property type="entry name" value="Kinase-like_dom_sf"/>
</dbReference>
<dbReference type="GO" id="GO:0005737">
    <property type="term" value="C:cytoplasm"/>
    <property type="evidence" value="ECO:0007669"/>
    <property type="project" value="TreeGrafter"/>
</dbReference>
<dbReference type="GO" id="GO:0004305">
    <property type="term" value="F:ethanolamine kinase activity"/>
    <property type="evidence" value="ECO:0007669"/>
    <property type="project" value="TreeGrafter"/>
</dbReference>
<dbReference type="CDD" id="cd05151">
    <property type="entry name" value="ChoK-like"/>
    <property type="match status" value="1"/>
</dbReference>
<dbReference type="Gene3D" id="3.30.200.20">
    <property type="entry name" value="Phosphorylase Kinase, domain 1"/>
    <property type="match status" value="1"/>
</dbReference>
<keyword evidence="2" id="KW-1185">Reference proteome</keyword>
<reference evidence="1 2" key="1">
    <citation type="submission" date="2017-08" db="EMBL/GenBank/DDBJ databases">
        <authorList>
            <person name="de Groot N.N."/>
        </authorList>
    </citation>
    <scope>NUCLEOTIDE SEQUENCE [LARGE SCALE GENOMIC DNA]</scope>
    <source>
        <strain evidence="1 2">JC85</strain>
    </source>
</reference>
<gene>
    <name evidence="1" type="ORF">SAMN05892877_10953</name>
</gene>
<dbReference type="AlphaFoldDB" id="A0A285UIC7"/>
<name>A0A285UIC7_9HYPH</name>
<dbReference type="PANTHER" id="PTHR22603:SF66">
    <property type="entry name" value="ETHANOLAMINE KINASE"/>
    <property type="match status" value="1"/>
</dbReference>
<dbReference type="PANTHER" id="PTHR22603">
    <property type="entry name" value="CHOLINE/ETHANOALAMINE KINASE"/>
    <property type="match status" value="1"/>
</dbReference>
<dbReference type="Pfam" id="PF01633">
    <property type="entry name" value="Choline_kinase"/>
    <property type="match status" value="1"/>
</dbReference>
<accession>A0A285UIC7</accession>
<evidence type="ECO:0000313" key="2">
    <source>
        <dbReference type="Proteomes" id="UP000219167"/>
    </source>
</evidence>